<keyword evidence="3" id="KW-1185">Reference proteome</keyword>
<organism evidence="2 3">
    <name type="scientific">Paenibacillus sabuli</name>
    <dbReference type="NCBI Taxonomy" id="2772509"/>
    <lineage>
        <taxon>Bacteria</taxon>
        <taxon>Bacillati</taxon>
        <taxon>Bacillota</taxon>
        <taxon>Bacilli</taxon>
        <taxon>Bacillales</taxon>
        <taxon>Paenibacillaceae</taxon>
        <taxon>Paenibacillus</taxon>
    </lineage>
</organism>
<evidence type="ECO:0000313" key="2">
    <source>
        <dbReference type="EMBL" id="MBD2846398.1"/>
    </source>
</evidence>
<feature type="domain" description="Thioester reductase (TE)" evidence="1">
    <location>
        <begin position="7"/>
        <end position="265"/>
    </location>
</feature>
<comment type="caution">
    <text evidence="2">The sequence shown here is derived from an EMBL/GenBank/DDBJ whole genome shotgun (WGS) entry which is preliminary data.</text>
</comment>
<evidence type="ECO:0000313" key="3">
    <source>
        <dbReference type="Proteomes" id="UP000621560"/>
    </source>
</evidence>
<dbReference type="InterPro" id="IPR036291">
    <property type="entry name" value="NAD(P)-bd_dom_sf"/>
</dbReference>
<dbReference type="EMBL" id="JACXIZ010000023">
    <property type="protein sequence ID" value="MBD2846398.1"/>
    <property type="molecule type" value="Genomic_DNA"/>
</dbReference>
<dbReference type="InterPro" id="IPR013120">
    <property type="entry name" value="FAR_NAD-bd"/>
</dbReference>
<evidence type="ECO:0000259" key="1">
    <source>
        <dbReference type="Pfam" id="PF07993"/>
    </source>
</evidence>
<protein>
    <submittedName>
        <fullName evidence="2">SDR family oxidoreductase</fullName>
    </submittedName>
</protein>
<reference evidence="2" key="1">
    <citation type="submission" date="2020-09" db="EMBL/GenBank/DDBJ databases">
        <title>A novel bacterium of genus Paenibacillus, isolated from South China Sea.</title>
        <authorList>
            <person name="Huang H."/>
            <person name="Mo K."/>
            <person name="Hu Y."/>
        </authorList>
    </citation>
    <scope>NUCLEOTIDE SEQUENCE</scope>
    <source>
        <strain evidence="2">IB182496</strain>
    </source>
</reference>
<sequence>MEQNVLITGSTGFIGQHLLYEQLPEYIKGHKQGKIYLLIRRQDGRDGAAFIRGLLQNAWTPDFLQQGSVSHAMDYIQIIEGDIRDRDLAKMLKKHIPDRVRLQVFHSAGSVNLHVGQAAEQDVFHHNFLGTQSFLHALQSYDCRFMFISTAFSSGIRTGLIDDHVLRSPSDVYRNPYEQSKAAIETMIQAYGAKKQMAIQIARPSVVVGRLLTAPLYYTSKFDVIYGWGRFFWMMKEKNTGDGIRIHINPSSGMNIVPVDYVAKACLRLSRTNRSQLNIVQTQSIHHAEYLSRILDAVGFTNYAFVDKKPIDLKGLEKIYYRSVGSIFSPYLTGPCYEYDTSALNQIMADIPPIDIPASIEALLQFAVAHHFEEQQIHAAWSRAQAACHGS</sequence>
<dbReference type="Gene3D" id="3.40.50.720">
    <property type="entry name" value="NAD(P)-binding Rossmann-like Domain"/>
    <property type="match status" value="1"/>
</dbReference>
<name>A0A927BW18_9BACL</name>
<dbReference type="RefSeq" id="WP_190918794.1">
    <property type="nucleotide sequence ID" value="NZ_JACXIZ010000023.1"/>
</dbReference>
<proteinExistence type="predicted"/>
<gene>
    <name evidence="2" type="ORF">IDH44_14445</name>
</gene>
<dbReference type="Proteomes" id="UP000621560">
    <property type="component" value="Unassembled WGS sequence"/>
</dbReference>
<dbReference type="SUPFAM" id="SSF51735">
    <property type="entry name" value="NAD(P)-binding Rossmann-fold domains"/>
    <property type="match status" value="1"/>
</dbReference>
<accession>A0A927BW18</accession>
<dbReference type="PANTHER" id="PTHR43000">
    <property type="entry name" value="DTDP-D-GLUCOSE 4,6-DEHYDRATASE-RELATED"/>
    <property type="match status" value="1"/>
</dbReference>
<dbReference type="AlphaFoldDB" id="A0A927BW18"/>
<dbReference type="Pfam" id="PF07993">
    <property type="entry name" value="NAD_binding_4"/>
    <property type="match status" value="1"/>
</dbReference>